<organism evidence="1 2">
    <name type="scientific">Ziziphus jujuba var. spinosa</name>
    <dbReference type="NCBI Taxonomy" id="714518"/>
    <lineage>
        <taxon>Eukaryota</taxon>
        <taxon>Viridiplantae</taxon>
        <taxon>Streptophyta</taxon>
        <taxon>Embryophyta</taxon>
        <taxon>Tracheophyta</taxon>
        <taxon>Spermatophyta</taxon>
        <taxon>Magnoliopsida</taxon>
        <taxon>eudicotyledons</taxon>
        <taxon>Gunneridae</taxon>
        <taxon>Pentapetalae</taxon>
        <taxon>rosids</taxon>
        <taxon>fabids</taxon>
        <taxon>Rosales</taxon>
        <taxon>Rhamnaceae</taxon>
        <taxon>Paliureae</taxon>
        <taxon>Ziziphus</taxon>
    </lineage>
</organism>
<name>A0A978UBB0_ZIZJJ</name>
<proteinExistence type="predicted"/>
<protein>
    <submittedName>
        <fullName evidence="1">Uncharacterized protein</fullName>
    </submittedName>
</protein>
<evidence type="ECO:0000313" key="2">
    <source>
        <dbReference type="Proteomes" id="UP000813462"/>
    </source>
</evidence>
<dbReference type="Proteomes" id="UP000813462">
    <property type="component" value="Unassembled WGS sequence"/>
</dbReference>
<sequence length="75" mass="8348">MFSLHKHRNAKPGDKVDFRLSQLKALQVVVLCNADRFEAFTISVELMPKGWDKLFVSIVSVETGKAIAKSSKAIT</sequence>
<evidence type="ECO:0000313" key="1">
    <source>
        <dbReference type="EMBL" id="KAH7512053.1"/>
    </source>
</evidence>
<dbReference type="PANTHER" id="PTHR47270">
    <property type="entry name" value="PROTEIN MLP1-LIKE"/>
    <property type="match status" value="1"/>
</dbReference>
<comment type="caution">
    <text evidence="1">The sequence shown here is derived from an EMBL/GenBank/DDBJ whole genome shotgun (WGS) entry which is preliminary data.</text>
</comment>
<accession>A0A978UBB0</accession>
<dbReference type="EMBL" id="JAEACU010000012">
    <property type="protein sequence ID" value="KAH7512053.1"/>
    <property type="molecule type" value="Genomic_DNA"/>
</dbReference>
<reference evidence="1" key="1">
    <citation type="journal article" date="2021" name="Front. Plant Sci.">
        <title>Chromosome-Scale Genome Assembly for Chinese Sour Jujube and Insights Into Its Genome Evolution and Domestication Signature.</title>
        <authorList>
            <person name="Shen L.-Y."/>
            <person name="Luo H."/>
            <person name="Wang X.-L."/>
            <person name="Wang X.-M."/>
            <person name="Qiu X.-J."/>
            <person name="Liu H."/>
            <person name="Zhou S.-S."/>
            <person name="Jia K.-H."/>
            <person name="Nie S."/>
            <person name="Bao Y.-T."/>
            <person name="Zhang R.-G."/>
            <person name="Yun Q.-Z."/>
            <person name="Chai Y.-H."/>
            <person name="Lu J.-Y."/>
            <person name="Li Y."/>
            <person name="Zhao S.-W."/>
            <person name="Mao J.-F."/>
            <person name="Jia S.-G."/>
            <person name="Mao Y.-M."/>
        </authorList>
    </citation>
    <scope>NUCLEOTIDE SEQUENCE</scope>
    <source>
        <strain evidence="1">AT0</strain>
        <tissue evidence="1">Leaf</tissue>
    </source>
</reference>
<dbReference type="AlphaFoldDB" id="A0A978UBB0"/>
<gene>
    <name evidence="1" type="ORF">FEM48_Zijuj12G0049600</name>
</gene>
<dbReference type="PANTHER" id="PTHR47270:SF3">
    <property type="entry name" value="HYPOTETICAL PROTEIN"/>
    <property type="match status" value="1"/>
</dbReference>